<dbReference type="Proteomes" id="UP001059576">
    <property type="component" value="Chromosome"/>
</dbReference>
<sequence>MKLHEDQITNIFHYHELKKMSANQQVRYVYKWLYEPLVTYANYLLKYKYRTHLDVADLINVFLLSIPAAIGRYRIDYKTKTTLRNFLIVTMMSNMRNTCRSFFQGNNGFNYQLISYNDELADQTTLMLDVNNEFNFSNADIVLFISRLKGFTNLEKQIILYTLRGVEKKDLPLTMGITPQKFRSALARLYPKLKS</sequence>
<protein>
    <recommendedName>
        <fullName evidence="3">Sigma-70 family RNA polymerase sigma factor</fullName>
    </recommendedName>
</protein>
<evidence type="ECO:0000313" key="1">
    <source>
        <dbReference type="EMBL" id="UUD36815.1"/>
    </source>
</evidence>
<gene>
    <name evidence="1" type="ORF">NPA09_02870</name>
</gene>
<reference evidence="1" key="1">
    <citation type="submission" date="2022-07" db="EMBL/GenBank/DDBJ databases">
        <title>Complete genome of Mycoplasma equigenitalium type strain T37.</title>
        <authorList>
            <person name="Spergser J."/>
        </authorList>
    </citation>
    <scope>NUCLEOTIDE SEQUENCE</scope>
    <source>
        <strain evidence="1">T37</strain>
    </source>
</reference>
<dbReference type="RefSeq" id="WP_129723038.1">
    <property type="nucleotide sequence ID" value="NZ_CP101808.1"/>
</dbReference>
<accession>A0ABY5J0N1</accession>
<keyword evidence="2" id="KW-1185">Reference proteome</keyword>
<organism evidence="1 2">
    <name type="scientific">Mycoplasmopsis equigenitalium</name>
    <dbReference type="NCBI Taxonomy" id="114883"/>
    <lineage>
        <taxon>Bacteria</taxon>
        <taxon>Bacillati</taxon>
        <taxon>Mycoplasmatota</taxon>
        <taxon>Mycoplasmoidales</taxon>
        <taxon>Metamycoplasmataceae</taxon>
        <taxon>Mycoplasmopsis</taxon>
    </lineage>
</organism>
<dbReference type="EMBL" id="CP101808">
    <property type="protein sequence ID" value="UUD36815.1"/>
    <property type="molecule type" value="Genomic_DNA"/>
</dbReference>
<evidence type="ECO:0008006" key="3">
    <source>
        <dbReference type="Google" id="ProtNLM"/>
    </source>
</evidence>
<name>A0ABY5J0N1_9BACT</name>
<evidence type="ECO:0000313" key="2">
    <source>
        <dbReference type="Proteomes" id="UP001059576"/>
    </source>
</evidence>
<proteinExistence type="predicted"/>